<gene>
    <name evidence="1" type="ORF">SP5M_0009</name>
</gene>
<evidence type="ECO:0000313" key="2">
    <source>
        <dbReference type="Proteomes" id="UP000515392"/>
    </source>
</evidence>
<proteinExistence type="predicted"/>
<name>A0A7D5KQX8_9CAUD</name>
<reference evidence="1 2" key="1">
    <citation type="submission" date="2020-06" db="EMBL/GenBank/DDBJ databases">
        <title>Complete genome sequences of eight phages infecting swine Enterotoxigenic Escherichia coli.</title>
        <authorList>
            <person name="Ferreira A."/>
            <person name="Oliveira H."/>
            <person name="Silva D."/>
            <person name="Almeida C."/>
            <person name="Burgan J."/>
            <person name="Azered J."/>
            <person name="Oliveira A."/>
        </authorList>
    </citation>
    <scope>NUCLEOTIDE SEQUENCE [LARGE SCALE GENOMIC DNA]</scope>
</reference>
<keyword evidence="2" id="KW-1185">Reference proteome</keyword>
<protein>
    <submittedName>
        <fullName evidence="1">Uncharacterized protein</fullName>
    </submittedName>
</protein>
<dbReference type="Proteomes" id="UP000515392">
    <property type="component" value="Segment"/>
</dbReference>
<evidence type="ECO:0000313" key="1">
    <source>
        <dbReference type="EMBL" id="QLF80722.1"/>
    </source>
</evidence>
<dbReference type="EMBL" id="MT682708">
    <property type="protein sequence ID" value="QLF80722.1"/>
    <property type="molecule type" value="Genomic_DNA"/>
</dbReference>
<sequence length="105" mass="11800">MNEIVCILPQSAKIADRNIRIHLPFPLSNPFTRNERTTVEDVEVAYEAYLRNRLISGDKLITAEMERIASFVTDSTGKPVGLIGTESDVNVIRKILMEALSEQPQ</sequence>
<organism evidence="1 2">
    <name type="scientific">Escherichia phage vB_EcoP_SP5M</name>
    <dbReference type="NCBI Taxonomy" id="2750853"/>
    <lineage>
        <taxon>Viruses</taxon>
        <taxon>Duplodnaviria</taxon>
        <taxon>Heunggongvirae</taxon>
        <taxon>Uroviricota</taxon>
        <taxon>Caudoviricetes</taxon>
        <taxon>Schitoviridae</taxon>
        <taxon>Enquatrovirinae</taxon>
        <taxon>Gamaleyavirus</taxon>
        <taxon>Gamaleyavirus Sp5m</taxon>
    </lineage>
</organism>
<accession>A0A7D5KQX8</accession>